<evidence type="ECO:0000256" key="2">
    <source>
        <dbReference type="ARBA" id="ARBA00022490"/>
    </source>
</evidence>
<evidence type="ECO:0000256" key="5">
    <source>
        <dbReference type="ARBA" id="ARBA00022763"/>
    </source>
</evidence>
<evidence type="ECO:0000256" key="11">
    <source>
        <dbReference type="ARBA" id="ARBA00038000"/>
    </source>
</evidence>
<proteinExistence type="inferred from homology"/>
<name>A0ABS5QMS2_9BACT</name>
<evidence type="ECO:0000256" key="10">
    <source>
        <dbReference type="ARBA" id="ARBA00023204"/>
    </source>
</evidence>
<evidence type="ECO:0000256" key="13">
    <source>
        <dbReference type="ARBA" id="ARBA00042156"/>
    </source>
</evidence>
<dbReference type="SUPFAM" id="SSF52540">
    <property type="entry name" value="P-loop containing nucleoside triphosphate hydrolases"/>
    <property type="match status" value="1"/>
</dbReference>
<keyword evidence="10" id="KW-0234">DNA repair</keyword>
<dbReference type="PANTHER" id="PTHR43152:SF3">
    <property type="entry name" value="UVRABC SYSTEM PROTEIN A"/>
    <property type="match status" value="1"/>
</dbReference>
<keyword evidence="3" id="KW-0677">Repeat</keyword>
<dbReference type="PANTHER" id="PTHR43152">
    <property type="entry name" value="UVRABC SYSTEM PROTEIN A"/>
    <property type="match status" value="1"/>
</dbReference>
<reference evidence="14 15" key="1">
    <citation type="journal article" date="2021" name="Nat. Commun.">
        <title>Reductive evolution and unique predatory mode in the CPR bacterium Vampirococcus lugosii.</title>
        <authorList>
            <person name="Moreira D."/>
            <person name="Zivanovic Y."/>
            <person name="Lopez-Archilla A.I."/>
            <person name="Iniesto M."/>
            <person name="Lopez-Garcia P."/>
        </authorList>
    </citation>
    <scope>NUCLEOTIDE SEQUENCE [LARGE SCALE GENOMIC DNA]</scope>
    <source>
        <strain evidence="14">Chiprana</strain>
    </source>
</reference>
<protein>
    <recommendedName>
        <fullName evidence="12">UvrABC system protein A</fullName>
    </recommendedName>
    <alternativeName>
        <fullName evidence="13">Excinuclease ABC subunit A</fullName>
    </alternativeName>
</protein>
<keyword evidence="9" id="KW-0238">DNA-binding</keyword>
<dbReference type="Gene3D" id="3.40.50.300">
    <property type="entry name" value="P-loop containing nucleotide triphosphate hydrolases"/>
    <property type="match status" value="1"/>
</dbReference>
<dbReference type="Gene3D" id="1.20.1580.10">
    <property type="entry name" value="ABC transporter ATPase like domain"/>
    <property type="match status" value="1"/>
</dbReference>
<evidence type="ECO:0000256" key="9">
    <source>
        <dbReference type="ARBA" id="ARBA00023125"/>
    </source>
</evidence>
<keyword evidence="2" id="KW-0963">Cytoplasm</keyword>
<feature type="non-terminal residue" evidence="14">
    <location>
        <position position="326"/>
    </location>
</feature>
<evidence type="ECO:0000256" key="4">
    <source>
        <dbReference type="ARBA" id="ARBA00022741"/>
    </source>
</evidence>
<keyword evidence="4" id="KW-0547">Nucleotide-binding</keyword>
<keyword evidence="8" id="KW-0267">Excision nuclease</keyword>
<organism evidence="14 15">
    <name type="scientific">Candidatus Vampirococcus lugosii</name>
    <dbReference type="NCBI Taxonomy" id="2789015"/>
    <lineage>
        <taxon>Bacteria</taxon>
        <taxon>Candidatus Absconditibacteriota</taxon>
        <taxon>Vampirococcus</taxon>
    </lineage>
</organism>
<gene>
    <name evidence="14" type="ORF">VAMP_247n14</name>
</gene>
<evidence type="ECO:0000313" key="15">
    <source>
        <dbReference type="Proteomes" id="UP000680365"/>
    </source>
</evidence>
<dbReference type="InterPro" id="IPR027417">
    <property type="entry name" value="P-loop_NTPase"/>
</dbReference>
<evidence type="ECO:0000256" key="12">
    <source>
        <dbReference type="ARBA" id="ARBA00039316"/>
    </source>
</evidence>
<keyword evidence="5" id="KW-0227">DNA damage</keyword>
<evidence type="ECO:0000313" key="14">
    <source>
        <dbReference type="EMBL" id="MBS8122274.1"/>
    </source>
</evidence>
<evidence type="ECO:0000256" key="1">
    <source>
        <dbReference type="ARBA" id="ARBA00004496"/>
    </source>
</evidence>
<keyword evidence="7" id="KW-0067">ATP-binding</keyword>
<evidence type="ECO:0000256" key="7">
    <source>
        <dbReference type="ARBA" id="ARBA00022840"/>
    </source>
</evidence>
<dbReference type="EMBL" id="JAEDAM010000064">
    <property type="protein sequence ID" value="MBS8122274.1"/>
    <property type="molecule type" value="Genomic_DNA"/>
</dbReference>
<keyword evidence="15" id="KW-1185">Reference proteome</keyword>
<comment type="caution">
    <text evidence="14">The sequence shown here is derived from an EMBL/GenBank/DDBJ whole genome shotgun (WGS) entry which is preliminary data.</text>
</comment>
<keyword evidence="6" id="KW-0228">DNA excision</keyword>
<sequence>MENNDFSKLIIKGARTNNLNNIDITLPKNKLITITGVSGSGKSTLAFNTIYKEGQFRYIESLSSYLRQFFNLGERPDVDYCQGFSPAIAIEQNKKVGNSRSTVGTMTEVDDYLRLLFAKLGDIYCYSCNKEIKAQTTDNIYKQIIEKFEGEKIYILQYIGDFKEENDLLKFTRKNRKQVDAGKGSIRIIIQLDNFECIEYFYLEDPKIPKGNFPIKVYGIYDRISLEDKNLSRLKEGIVKILLNKNKVGIYQNGNITWYTDKNFCPDCDIIYPDFTTQHFSPNRQEGACETCHGLGQTLQVDLEKMIDKNSKYLEAILPWRDSGMG</sequence>
<comment type="similarity">
    <text evidence="11">Belongs to the ABC transporter superfamily. UvrA family.</text>
</comment>
<comment type="subcellular location">
    <subcellularLocation>
        <location evidence="1">Cytoplasm</location>
    </subcellularLocation>
</comment>
<evidence type="ECO:0000256" key="8">
    <source>
        <dbReference type="ARBA" id="ARBA00022881"/>
    </source>
</evidence>
<dbReference type="Proteomes" id="UP000680365">
    <property type="component" value="Unassembled WGS sequence"/>
</dbReference>
<evidence type="ECO:0000256" key="6">
    <source>
        <dbReference type="ARBA" id="ARBA00022769"/>
    </source>
</evidence>
<accession>A0ABS5QMS2</accession>
<evidence type="ECO:0000256" key="3">
    <source>
        <dbReference type="ARBA" id="ARBA00022737"/>
    </source>
</evidence>